<evidence type="ECO:0000256" key="4">
    <source>
        <dbReference type="ARBA" id="ARBA00022692"/>
    </source>
</evidence>
<dbReference type="InterPro" id="IPR017441">
    <property type="entry name" value="Protein_kinase_ATP_BS"/>
</dbReference>
<gene>
    <name evidence="15" type="ORF">H6P81_002338</name>
</gene>
<evidence type="ECO:0000313" key="15">
    <source>
        <dbReference type="EMBL" id="KAG9457830.1"/>
    </source>
</evidence>
<keyword evidence="4" id="KW-0812">Transmembrane</keyword>
<dbReference type="PROSITE" id="PS00108">
    <property type="entry name" value="PROTEIN_KINASE_ST"/>
    <property type="match status" value="1"/>
</dbReference>
<evidence type="ECO:0000256" key="7">
    <source>
        <dbReference type="ARBA" id="ARBA00022777"/>
    </source>
</evidence>
<feature type="compositionally biased region" description="Basic and acidic residues" evidence="13">
    <location>
        <begin position="341"/>
        <end position="352"/>
    </location>
</feature>
<dbReference type="PROSITE" id="PS50011">
    <property type="entry name" value="PROTEIN_KINASE_DOM"/>
    <property type="match status" value="1"/>
</dbReference>
<evidence type="ECO:0000256" key="10">
    <source>
        <dbReference type="ARBA" id="ARBA00023136"/>
    </source>
</evidence>
<keyword evidence="10" id="KW-0472">Membrane</keyword>
<feature type="region of interest" description="Disordered" evidence="13">
    <location>
        <begin position="18"/>
        <end position="48"/>
    </location>
</feature>
<feature type="compositionally biased region" description="Polar residues" evidence="13">
    <location>
        <begin position="62"/>
        <end position="85"/>
    </location>
</feature>
<reference evidence="15 16" key="1">
    <citation type="submission" date="2021-07" db="EMBL/GenBank/DDBJ databases">
        <title>The Aristolochia fimbriata genome: insights into angiosperm evolution, floral development and chemical biosynthesis.</title>
        <authorList>
            <person name="Jiao Y."/>
        </authorList>
    </citation>
    <scope>NUCLEOTIDE SEQUENCE [LARGE SCALE GENOMIC DNA]</scope>
    <source>
        <strain evidence="15">IBCAS-2021</strain>
        <tissue evidence="15">Leaf</tissue>
    </source>
</reference>
<feature type="compositionally biased region" description="Low complexity" evidence="13">
    <location>
        <begin position="389"/>
        <end position="407"/>
    </location>
</feature>
<evidence type="ECO:0000256" key="3">
    <source>
        <dbReference type="ARBA" id="ARBA00022679"/>
    </source>
</evidence>
<keyword evidence="3" id="KW-0808">Transferase</keyword>
<keyword evidence="6 12" id="KW-0547">Nucleotide-binding</keyword>
<dbReference type="InterPro" id="IPR045874">
    <property type="entry name" value="LRK10/LRL21-25-like"/>
</dbReference>
<keyword evidence="8 12" id="KW-0067">ATP-binding</keyword>
<dbReference type="PANTHER" id="PTHR27009">
    <property type="entry name" value="RUST RESISTANCE KINASE LR10-RELATED"/>
    <property type="match status" value="1"/>
</dbReference>
<dbReference type="Pfam" id="PF00069">
    <property type="entry name" value="Pkinase"/>
    <property type="match status" value="1"/>
</dbReference>
<evidence type="ECO:0000256" key="1">
    <source>
        <dbReference type="ARBA" id="ARBA00004479"/>
    </source>
</evidence>
<dbReference type="InterPro" id="IPR025558">
    <property type="entry name" value="DUF4283"/>
</dbReference>
<evidence type="ECO:0000256" key="11">
    <source>
        <dbReference type="ARBA" id="ARBA00023180"/>
    </source>
</evidence>
<comment type="subcellular location">
    <subcellularLocation>
        <location evidence="1">Membrane</location>
        <topology evidence="1">Single-pass type I membrane protein</topology>
    </subcellularLocation>
</comment>
<dbReference type="GO" id="GO:0005524">
    <property type="term" value="F:ATP binding"/>
    <property type="evidence" value="ECO:0007669"/>
    <property type="project" value="UniProtKB-UniRule"/>
</dbReference>
<evidence type="ECO:0000256" key="13">
    <source>
        <dbReference type="SAM" id="MobiDB-lite"/>
    </source>
</evidence>
<feature type="region of interest" description="Disordered" evidence="13">
    <location>
        <begin position="316"/>
        <end position="422"/>
    </location>
</feature>
<proteinExistence type="predicted"/>
<dbReference type="SUPFAM" id="SSF56112">
    <property type="entry name" value="Protein kinase-like (PK-like)"/>
    <property type="match status" value="1"/>
</dbReference>
<sequence>MNFTDRISNQSTIYYSEGRYNRHYSSPKRVSSAPEGSPVKQTKRKESTKDWVVRSFYSASQSHKSTTAGPKRNISSTSGATNPKSSPAPVDDRVNGNSGKDSFDHQMNKKEDSHDGKPAVFFQQSLIDSQAEKFKFCLVGKFPKWRPSLSQIREWATAKWRLKGLWSITLLDHRHVFVTLDNEDDMVRVWARNRWFVEGHLMKVFKWFPTFVPSQGEPPSAAIWVSLPFLPVAFFQEELLSPIAALAGKVLAIDGPTRNLSRTNVARVCVEVDLLEEDVPWRVWVGVGEGGFWQDLCYERLPSYCTHCRQQGHSTKACEVKRSNSRTGNQKPRIKNPISHTRMDRRSQEHFSKTKRARISPIIEDEDESGLAIRQESNQSKGKGKEVGSASEPSLPLSPDESSSASSGEQRAECSKAVDTSEQVVLAEDPEDNTDSEGEAVLVAQSVPLHTEVRWKGFGLEQGESFHGVERKSPPRKKKPTSKRPIFFWKTKQKEIPVAESRPFMPPTVMNYKYSEIKKMTRTFGDKLGEGGFGTVYRGALPDGREVAVKIGKERARVEEFSNEMEIIRDVCHTNVIQLLGFCSEGARGALVYEFMPNGSLDKIIHSKEPKSPHSVRSKQLCEIAVGVARGLEYLQHGCYPAIVHLDVKPSNILLDKNLCPKLSDFGLARRCGSHSGSATVRGTMGYIAPELCWLGRFSTRTDVYSYGIMLLEMALRMKPVNFNCYYQNDPGSQEKFLVDWVIKKVTPQGGIPGHVWEATERKMILVGLWCAQYNPANRPSFGTIVDMLEGSVDDLNVPTNDPRAYRGPAFLMGDVSDRTNADEYEASAANIDDDINSCSTSSLVGR</sequence>
<dbReference type="Proteomes" id="UP000825729">
    <property type="component" value="Unassembled WGS sequence"/>
</dbReference>
<protein>
    <recommendedName>
        <fullName evidence="14">Protein kinase domain-containing protein</fullName>
    </recommendedName>
</protein>
<dbReference type="Gene3D" id="3.30.200.20">
    <property type="entry name" value="Phosphorylase Kinase, domain 1"/>
    <property type="match status" value="1"/>
</dbReference>
<evidence type="ECO:0000256" key="2">
    <source>
        <dbReference type="ARBA" id="ARBA00022527"/>
    </source>
</evidence>
<dbReference type="SMART" id="SM00220">
    <property type="entry name" value="S_TKc"/>
    <property type="match status" value="1"/>
</dbReference>
<dbReference type="Gene3D" id="1.10.510.10">
    <property type="entry name" value="Transferase(Phosphotransferase) domain 1"/>
    <property type="match status" value="1"/>
</dbReference>
<evidence type="ECO:0000256" key="12">
    <source>
        <dbReference type="PROSITE-ProRule" id="PRU10141"/>
    </source>
</evidence>
<evidence type="ECO:0000256" key="9">
    <source>
        <dbReference type="ARBA" id="ARBA00022989"/>
    </source>
</evidence>
<dbReference type="Pfam" id="PF14111">
    <property type="entry name" value="DUF4283"/>
    <property type="match status" value="1"/>
</dbReference>
<dbReference type="EMBL" id="JAINDJ010000002">
    <property type="protein sequence ID" value="KAG9457830.1"/>
    <property type="molecule type" value="Genomic_DNA"/>
</dbReference>
<accession>A0AAV7F9H4</accession>
<feature type="region of interest" description="Disordered" evidence="13">
    <location>
        <begin position="62"/>
        <end position="115"/>
    </location>
</feature>
<dbReference type="GO" id="GO:0004674">
    <property type="term" value="F:protein serine/threonine kinase activity"/>
    <property type="evidence" value="ECO:0007669"/>
    <property type="project" value="UniProtKB-KW"/>
</dbReference>
<dbReference type="InterPro" id="IPR000719">
    <property type="entry name" value="Prot_kinase_dom"/>
</dbReference>
<evidence type="ECO:0000259" key="14">
    <source>
        <dbReference type="PROSITE" id="PS50011"/>
    </source>
</evidence>
<dbReference type="GO" id="GO:0016020">
    <property type="term" value="C:membrane"/>
    <property type="evidence" value="ECO:0007669"/>
    <property type="project" value="UniProtKB-SubCell"/>
</dbReference>
<dbReference type="PROSITE" id="PS00107">
    <property type="entry name" value="PROTEIN_KINASE_ATP"/>
    <property type="match status" value="1"/>
</dbReference>
<keyword evidence="11" id="KW-0325">Glycoprotein</keyword>
<organism evidence="15 16">
    <name type="scientific">Aristolochia fimbriata</name>
    <name type="common">White veined hardy Dutchman's pipe vine</name>
    <dbReference type="NCBI Taxonomy" id="158543"/>
    <lineage>
        <taxon>Eukaryota</taxon>
        <taxon>Viridiplantae</taxon>
        <taxon>Streptophyta</taxon>
        <taxon>Embryophyta</taxon>
        <taxon>Tracheophyta</taxon>
        <taxon>Spermatophyta</taxon>
        <taxon>Magnoliopsida</taxon>
        <taxon>Magnoliidae</taxon>
        <taxon>Piperales</taxon>
        <taxon>Aristolochiaceae</taxon>
        <taxon>Aristolochia</taxon>
    </lineage>
</organism>
<keyword evidence="2" id="KW-0723">Serine/threonine-protein kinase</keyword>
<evidence type="ECO:0000256" key="6">
    <source>
        <dbReference type="ARBA" id="ARBA00022741"/>
    </source>
</evidence>
<feature type="binding site" evidence="12">
    <location>
        <position position="550"/>
    </location>
    <ligand>
        <name>ATP</name>
        <dbReference type="ChEBI" id="CHEBI:30616"/>
    </ligand>
</feature>
<name>A0AAV7F9H4_ARIFI</name>
<keyword evidence="5" id="KW-0732">Signal</keyword>
<keyword evidence="7" id="KW-0418">Kinase</keyword>
<dbReference type="AlphaFoldDB" id="A0AAV7F9H4"/>
<evidence type="ECO:0000256" key="8">
    <source>
        <dbReference type="ARBA" id="ARBA00022840"/>
    </source>
</evidence>
<feature type="compositionally biased region" description="Basic and acidic residues" evidence="13">
    <location>
        <begin position="101"/>
        <end position="115"/>
    </location>
</feature>
<evidence type="ECO:0000313" key="16">
    <source>
        <dbReference type="Proteomes" id="UP000825729"/>
    </source>
</evidence>
<comment type="caution">
    <text evidence="15">The sequence shown here is derived from an EMBL/GenBank/DDBJ whole genome shotgun (WGS) entry which is preliminary data.</text>
</comment>
<keyword evidence="16" id="KW-1185">Reference proteome</keyword>
<feature type="domain" description="Protein kinase" evidence="14">
    <location>
        <begin position="522"/>
        <end position="793"/>
    </location>
</feature>
<dbReference type="InterPro" id="IPR008271">
    <property type="entry name" value="Ser/Thr_kinase_AS"/>
</dbReference>
<dbReference type="InterPro" id="IPR011009">
    <property type="entry name" value="Kinase-like_dom_sf"/>
</dbReference>
<keyword evidence="9" id="KW-1133">Transmembrane helix</keyword>
<evidence type="ECO:0000256" key="5">
    <source>
        <dbReference type="ARBA" id="ARBA00022729"/>
    </source>
</evidence>